<gene>
    <name evidence="1" type="ORF">BRYFOR_08148</name>
</gene>
<dbReference type="AlphaFoldDB" id="C6LHN7"/>
<name>C6LHN7_9FIRM</name>
<dbReference type="EMBL" id="ACCL02000015">
    <property type="protein sequence ID" value="EET59776.1"/>
    <property type="molecule type" value="Genomic_DNA"/>
</dbReference>
<protein>
    <submittedName>
        <fullName evidence="1">Uncharacterized protein</fullName>
    </submittedName>
</protein>
<keyword evidence="2" id="KW-1185">Reference proteome</keyword>
<comment type="caution">
    <text evidence="1">The sequence shown here is derived from an EMBL/GenBank/DDBJ whole genome shotgun (WGS) entry which is preliminary data.</text>
</comment>
<accession>C6LHN7</accession>
<evidence type="ECO:0000313" key="2">
    <source>
        <dbReference type="Proteomes" id="UP000005561"/>
    </source>
</evidence>
<evidence type="ECO:0000313" key="1">
    <source>
        <dbReference type="EMBL" id="EET59776.1"/>
    </source>
</evidence>
<sequence>MASIFIFFIKFLKSPLRYDFLFIICRPLYILRFHLNYTWKYKQFQFQRQLKAQCRLRHTGYCPLRSQ</sequence>
<proteinExistence type="predicted"/>
<dbReference type="Proteomes" id="UP000005561">
    <property type="component" value="Unassembled WGS sequence"/>
</dbReference>
<organism evidence="1 2">
    <name type="scientific">Marvinbryantia formatexigens DSM 14469</name>
    <dbReference type="NCBI Taxonomy" id="478749"/>
    <lineage>
        <taxon>Bacteria</taxon>
        <taxon>Bacillati</taxon>
        <taxon>Bacillota</taxon>
        <taxon>Clostridia</taxon>
        <taxon>Lachnospirales</taxon>
        <taxon>Lachnospiraceae</taxon>
        <taxon>Marvinbryantia</taxon>
    </lineage>
</organism>
<reference evidence="1" key="1">
    <citation type="submission" date="2009-07" db="EMBL/GenBank/DDBJ databases">
        <authorList>
            <person name="Weinstock G."/>
            <person name="Sodergren E."/>
            <person name="Clifton S."/>
            <person name="Fulton L."/>
            <person name="Fulton B."/>
            <person name="Courtney L."/>
            <person name="Fronick C."/>
            <person name="Harrison M."/>
            <person name="Strong C."/>
            <person name="Farmer C."/>
            <person name="Delahaunty K."/>
            <person name="Markovic C."/>
            <person name="Hall O."/>
            <person name="Minx P."/>
            <person name="Tomlinson C."/>
            <person name="Mitreva M."/>
            <person name="Nelson J."/>
            <person name="Hou S."/>
            <person name="Wollam A."/>
            <person name="Pepin K.H."/>
            <person name="Johnson M."/>
            <person name="Bhonagiri V."/>
            <person name="Nash W.E."/>
            <person name="Warren W."/>
            <person name="Chinwalla A."/>
            <person name="Mardis E.R."/>
            <person name="Wilson R.K."/>
        </authorList>
    </citation>
    <scope>NUCLEOTIDE SEQUENCE [LARGE SCALE GENOMIC DNA]</scope>
    <source>
        <strain evidence="1">DSM 14469</strain>
    </source>
</reference>